<dbReference type="InterPro" id="IPR007995">
    <property type="entry name" value="DUF742"/>
</dbReference>
<dbReference type="Proteomes" id="UP001597018">
    <property type="component" value="Unassembled WGS sequence"/>
</dbReference>
<sequence length="233" mass="25038">MNTGSEPSWDGDLFRLYNKRLSAESWQDDFVDPAPESGDDAVGGYDRALFGGPGADLFGSNYAPYAEDGGERRPADGGPPSVSMPSISQSMSPISQSMPSISDSMPAIPSLPTPGEDELDDGGSLVRPYARTRGRTRTDYDLEIETLVTTSERGRSQSSPGRPEHRSISELCTEARSVAEIAAHLRLPLGVVRVLIGDMAGLGLVLIHESGMVVGDRPSMEFLERVLSGLRRL</sequence>
<feature type="region of interest" description="Disordered" evidence="1">
    <location>
        <begin position="54"/>
        <end position="127"/>
    </location>
</feature>
<comment type="caution">
    <text evidence="2">The sequence shown here is derived from an EMBL/GenBank/DDBJ whole genome shotgun (WGS) entry which is preliminary data.</text>
</comment>
<feature type="region of interest" description="Disordered" evidence="1">
    <location>
        <begin position="149"/>
        <end position="168"/>
    </location>
</feature>
<accession>A0ABW3FPZ4</accession>
<keyword evidence="3" id="KW-1185">Reference proteome</keyword>
<dbReference type="EMBL" id="JBHTIW010000002">
    <property type="protein sequence ID" value="MFD0918929.1"/>
    <property type="molecule type" value="Genomic_DNA"/>
</dbReference>
<evidence type="ECO:0000313" key="3">
    <source>
        <dbReference type="Proteomes" id="UP001597018"/>
    </source>
</evidence>
<dbReference type="Pfam" id="PF05331">
    <property type="entry name" value="DUF742"/>
    <property type="match status" value="1"/>
</dbReference>
<gene>
    <name evidence="2" type="ORF">ACFQ16_04155</name>
</gene>
<evidence type="ECO:0000313" key="2">
    <source>
        <dbReference type="EMBL" id="MFD0918929.1"/>
    </source>
</evidence>
<protein>
    <submittedName>
        <fullName evidence="2">DUF742 domain-containing protein</fullName>
    </submittedName>
</protein>
<organism evidence="2 3">
    <name type="scientific">Saccharopolyspora rosea</name>
    <dbReference type="NCBI Taxonomy" id="524884"/>
    <lineage>
        <taxon>Bacteria</taxon>
        <taxon>Bacillati</taxon>
        <taxon>Actinomycetota</taxon>
        <taxon>Actinomycetes</taxon>
        <taxon>Pseudonocardiales</taxon>
        <taxon>Pseudonocardiaceae</taxon>
        <taxon>Saccharopolyspora</taxon>
    </lineage>
</organism>
<proteinExistence type="predicted"/>
<dbReference type="RefSeq" id="WP_263250742.1">
    <property type="nucleotide sequence ID" value="NZ_BAABLT010000033.1"/>
</dbReference>
<dbReference type="PANTHER" id="PTHR36221">
    <property type="entry name" value="DUF742 DOMAIN-CONTAINING PROTEIN"/>
    <property type="match status" value="1"/>
</dbReference>
<name>A0ABW3FPZ4_9PSEU</name>
<evidence type="ECO:0000256" key="1">
    <source>
        <dbReference type="SAM" id="MobiDB-lite"/>
    </source>
</evidence>
<reference evidence="3" key="1">
    <citation type="journal article" date="2019" name="Int. J. Syst. Evol. Microbiol.">
        <title>The Global Catalogue of Microorganisms (GCM) 10K type strain sequencing project: providing services to taxonomists for standard genome sequencing and annotation.</title>
        <authorList>
            <consortium name="The Broad Institute Genomics Platform"/>
            <consortium name="The Broad Institute Genome Sequencing Center for Infectious Disease"/>
            <person name="Wu L."/>
            <person name="Ma J."/>
        </authorList>
    </citation>
    <scope>NUCLEOTIDE SEQUENCE [LARGE SCALE GENOMIC DNA]</scope>
    <source>
        <strain evidence="3">CCUG 56401</strain>
    </source>
</reference>
<feature type="compositionally biased region" description="Polar residues" evidence="1">
    <location>
        <begin position="149"/>
        <end position="160"/>
    </location>
</feature>
<dbReference type="PANTHER" id="PTHR36221:SF1">
    <property type="entry name" value="DUF742 DOMAIN-CONTAINING PROTEIN"/>
    <property type="match status" value="1"/>
</dbReference>
<feature type="compositionally biased region" description="Low complexity" evidence="1">
    <location>
        <begin position="79"/>
        <end position="106"/>
    </location>
</feature>